<dbReference type="InterPro" id="IPR016032">
    <property type="entry name" value="Sig_transdc_resp-reg_C-effctor"/>
</dbReference>
<feature type="transmembrane region" description="Helical" evidence="3">
    <location>
        <begin position="15"/>
        <end position="32"/>
    </location>
</feature>
<keyword evidence="6" id="KW-1185">Reference proteome</keyword>
<dbReference type="GO" id="GO:0000160">
    <property type="term" value="P:phosphorelay signal transduction system"/>
    <property type="evidence" value="ECO:0007669"/>
    <property type="project" value="InterPro"/>
</dbReference>
<keyword evidence="1 2" id="KW-0238">DNA-binding</keyword>
<keyword evidence="3" id="KW-1133">Transmembrane helix</keyword>
<dbReference type="SMART" id="SM00862">
    <property type="entry name" value="Trans_reg_C"/>
    <property type="match status" value="1"/>
</dbReference>
<feature type="transmembrane region" description="Helical" evidence="3">
    <location>
        <begin position="165"/>
        <end position="185"/>
    </location>
</feature>
<dbReference type="SUPFAM" id="SSF46894">
    <property type="entry name" value="C-terminal effector domain of the bipartite response regulators"/>
    <property type="match status" value="1"/>
</dbReference>
<dbReference type="Proteomes" id="UP000318833">
    <property type="component" value="Unassembled WGS sequence"/>
</dbReference>
<name>A0A554VRX3_9FLAO</name>
<organism evidence="5 6">
    <name type="scientific">Aquimarina algiphila</name>
    <dbReference type="NCBI Taxonomy" id="2047982"/>
    <lineage>
        <taxon>Bacteria</taxon>
        <taxon>Pseudomonadati</taxon>
        <taxon>Bacteroidota</taxon>
        <taxon>Flavobacteriia</taxon>
        <taxon>Flavobacteriales</taxon>
        <taxon>Flavobacteriaceae</taxon>
        <taxon>Aquimarina</taxon>
    </lineage>
</organism>
<dbReference type="GO" id="GO:0003677">
    <property type="term" value="F:DNA binding"/>
    <property type="evidence" value="ECO:0007669"/>
    <property type="project" value="UniProtKB-UniRule"/>
</dbReference>
<evidence type="ECO:0000256" key="3">
    <source>
        <dbReference type="SAM" id="Phobius"/>
    </source>
</evidence>
<keyword evidence="3" id="KW-0812">Transmembrane</keyword>
<protein>
    <submittedName>
        <fullName evidence="5">Winged helix-turn-helix domain-containing protein</fullName>
    </submittedName>
</protein>
<dbReference type="InterPro" id="IPR036388">
    <property type="entry name" value="WH-like_DNA-bd_sf"/>
</dbReference>
<keyword evidence="3" id="KW-0472">Membrane</keyword>
<dbReference type="RefSeq" id="WP_109437438.1">
    <property type="nucleotide sequence ID" value="NZ_CANMIK010000004.1"/>
</dbReference>
<proteinExistence type="predicted"/>
<dbReference type="AlphaFoldDB" id="A0A554VRX3"/>
<gene>
    <name evidence="5" type="ORF">FOF46_00130</name>
</gene>
<sequence>MKFFSYNIKQNHRKLFGLLFIIFGSLILSGFYQKENPSYFSERVKIALRDIGNTLLLAENDSTSLILPVKEVKDYEYIVSFQNELYIEPDVLVHSIKSTFSASNLPEDYIIEVIDCSIKEVAYSYQIMGPKENDIIPCSGRTLPSSCYKIRVLFLIKESASGSKIYPISALVLLLVSLSTGFIFFRKKKNNSINATTGIELGKFKFYYELQLLKIEKSQINLTSKESEILKIFSQNPNQLIKRERLIKEVWEDHGIVVGRSLDMFISKLRKKLNTDPSVKIINVHGVGYKIEIS</sequence>
<dbReference type="Gene3D" id="1.10.10.10">
    <property type="entry name" value="Winged helix-like DNA-binding domain superfamily/Winged helix DNA-binding domain"/>
    <property type="match status" value="1"/>
</dbReference>
<dbReference type="Pfam" id="PF00486">
    <property type="entry name" value="Trans_reg_C"/>
    <property type="match status" value="1"/>
</dbReference>
<accession>A0A554VRX3</accession>
<evidence type="ECO:0000256" key="1">
    <source>
        <dbReference type="ARBA" id="ARBA00023125"/>
    </source>
</evidence>
<feature type="DNA-binding region" description="OmpR/PhoB-type" evidence="2">
    <location>
        <begin position="196"/>
        <end position="293"/>
    </location>
</feature>
<dbReference type="GO" id="GO:0006355">
    <property type="term" value="P:regulation of DNA-templated transcription"/>
    <property type="evidence" value="ECO:0007669"/>
    <property type="project" value="InterPro"/>
</dbReference>
<evidence type="ECO:0000259" key="4">
    <source>
        <dbReference type="PROSITE" id="PS51755"/>
    </source>
</evidence>
<dbReference type="OrthoDB" id="7556122at2"/>
<feature type="domain" description="OmpR/PhoB-type" evidence="4">
    <location>
        <begin position="196"/>
        <end position="293"/>
    </location>
</feature>
<dbReference type="EMBL" id="VLNR01000001">
    <property type="protein sequence ID" value="TSE11426.1"/>
    <property type="molecule type" value="Genomic_DNA"/>
</dbReference>
<dbReference type="CDD" id="cd00383">
    <property type="entry name" value="trans_reg_C"/>
    <property type="match status" value="1"/>
</dbReference>
<evidence type="ECO:0000313" key="5">
    <source>
        <dbReference type="EMBL" id="TSE11426.1"/>
    </source>
</evidence>
<evidence type="ECO:0000256" key="2">
    <source>
        <dbReference type="PROSITE-ProRule" id="PRU01091"/>
    </source>
</evidence>
<reference evidence="5 6" key="1">
    <citation type="submission" date="2019-07" db="EMBL/GenBank/DDBJ databases">
        <title>The draft genome sequence of Aquimarina algiphila M91.</title>
        <authorList>
            <person name="Meng X."/>
        </authorList>
    </citation>
    <scope>NUCLEOTIDE SEQUENCE [LARGE SCALE GENOMIC DNA]</scope>
    <source>
        <strain evidence="5 6">M91</strain>
    </source>
</reference>
<dbReference type="PROSITE" id="PS51755">
    <property type="entry name" value="OMPR_PHOB"/>
    <property type="match status" value="1"/>
</dbReference>
<evidence type="ECO:0000313" key="6">
    <source>
        <dbReference type="Proteomes" id="UP000318833"/>
    </source>
</evidence>
<dbReference type="InterPro" id="IPR001867">
    <property type="entry name" value="OmpR/PhoB-type_DNA-bd"/>
</dbReference>
<comment type="caution">
    <text evidence="5">The sequence shown here is derived from an EMBL/GenBank/DDBJ whole genome shotgun (WGS) entry which is preliminary data.</text>
</comment>